<protein>
    <submittedName>
        <fullName evidence="2">N-acetyltransferase</fullName>
    </submittedName>
</protein>
<gene>
    <name evidence="2" type="ORF">EK403_09995</name>
</gene>
<dbReference type="PROSITE" id="PS51186">
    <property type="entry name" value="GNAT"/>
    <property type="match status" value="1"/>
</dbReference>
<keyword evidence="3" id="KW-1185">Reference proteome</keyword>
<keyword evidence="2" id="KW-0808">Transferase</keyword>
<evidence type="ECO:0000259" key="1">
    <source>
        <dbReference type="PROSITE" id="PS51186"/>
    </source>
</evidence>
<dbReference type="InterPro" id="IPR016181">
    <property type="entry name" value="Acyl_CoA_acyltransferase"/>
</dbReference>
<evidence type="ECO:0000313" key="2">
    <source>
        <dbReference type="EMBL" id="RXF73515.1"/>
    </source>
</evidence>
<dbReference type="Pfam" id="PF13508">
    <property type="entry name" value="Acetyltransf_7"/>
    <property type="match status" value="1"/>
</dbReference>
<dbReference type="EMBL" id="RYFI01000008">
    <property type="protein sequence ID" value="RXF73515.1"/>
    <property type="molecule type" value="Genomic_DNA"/>
</dbReference>
<feature type="domain" description="N-acetyltransferase" evidence="1">
    <location>
        <begin position="6"/>
        <end position="152"/>
    </location>
</feature>
<dbReference type="RefSeq" id="WP_128777346.1">
    <property type="nucleotide sequence ID" value="NZ_RYFI01000008.1"/>
</dbReference>
<accession>A0A4Q0MJ95</accession>
<dbReference type="GO" id="GO:0016747">
    <property type="term" value="F:acyltransferase activity, transferring groups other than amino-acyl groups"/>
    <property type="evidence" value="ECO:0007669"/>
    <property type="project" value="InterPro"/>
</dbReference>
<dbReference type="CDD" id="cd04301">
    <property type="entry name" value="NAT_SF"/>
    <property type="match status" value="1"/>
</dbReference>
<reference evidence="2 3" key="1">
    <citation type="submission" date="2018-12" db="EMBL/GenBank/DDBJ databases">
        <title>bacterium Hansschlegelia zhihuaiae S113.</title>
        <authorList>
            <person name="He J."/>
        </authorList>
    </citation>
    <scope>NUCLEOTIDE SEQUENCE [LARGE SCALE GENOMIC DNA]</scope>
    <source>
        <strain evidence="2 3">S 113</strain>
    </source>
</reference>
<sequence length="167" mass="18018">MTSLPLTILHEQPDDGPAVERLQERAFGPGRYARSAYRLREGVDPARELCFTARVGTFLVGSNRMTRIVIGSQEALLLGPLVVDPAFWSRGIGEALLKASLDAAVAAGHRLVLLVGDEPYYARVGFRRVPAGMVTLPGPVDPDRVLWRSLVDGADLGAGGKARRSWG</sequence>
<dbReference type="Proteomes" id="UP000289708">
    <property type="component" value="Unassembled WGS sequence"/>
</dbReference>
<dbReference type="OrthoDB" id="9815099at2"/>
<evidence type="ECO:0000313" key="3">
    <source>
        <dbReference type="Proteomes" id="UP000289708"/>
    </source>
</evidence>
<proteinExistence type="predicted"/>
<comment type="caution">
    <text evidence="2">The sequence shown here is derived from an EMBL/GenBank/DDBJ whole genome shotgun (WGS) entry which is preliminary data.</text>
</comment>
<dbReference type="Gene3D" id="3.40.630.30">
    <property type="match status" value="1"/>
</dbReference>
<dbReference type="SUPFAM" id="SSF55729">
    <property type="entry name" value="Acyl-CoA N-acyltransferases (Nat)"/>
    <property type="match status" value="1"/>
</dbReference>
<organism evidence="2 3">
    <name type="scientific">Hansschlegelia zhihuaiae</name>
    <dbReference type="NCBI Taxonomy" id="405005"/>
    <lineage>
        <taxon>Bacteria</taxon>
        <taxon>Pseudomonadati</taxon>
        <taxon>Pseudomonadota</taxon>
        <taxon>Alphaproteobacteria</taxon>
        <taxon>Hyphomicrobiales</taxon>
        <taxon>Methylopilaceae</taxon>
        <taxon>Hansschlegelia</taxon>
    </lineage>
</organism>
<dbReference type="InterPro" id="IPR000182">
    <property type="entry name" value="GNAT_dom"/>
</dbReference>
<dbReference type="AlphaFoldDB" id="A0A4Q0MJ95"/>
<name>A0A4Q0MJ95_9HYPH</name>